<sequence length="269" mass="31133">MGFSFVNELSKPDKAMSTGRWKKMVSTGNIKCPEKCVPPFESCFTFVITKSANSMTVVAYLLLDPKNFNANFYYNLTDLKSEMNREGKNENKLTSLQVPYLSPPLFQLLIRKIKMQRKSFHPKDKNESYSSSTELHGLLSNILKTFEKNLPIWELFRKANSCDVIYDELDPSDWPERVHLLQKQMHMEEIQKNLPMSKLLALGSKLNQHSVSFSSEDMEKYFKSTGEAKDVAADSVSLLRDMTQRLKHDFETICKEKWPEILNCSYDDI</sequence>
<feature type="non-terminal residue" evidence="1">
    <location>
        <position position="269"/>
    </location>
</feature>
<reference evidence="1 2" key="1">
    <citation type="submission" date="2013-11" db="EMBL/GenBank/DDBJ databases">
        <title>Genome sequencing of Stegodyphus mimosarum.</title>
        <authorList>
            <person name="Bechsgaard J."/>
        </authorList>
    </citation>
    <scope>NUCLEOTIDE SEQUENCE [LARGE SCALE GENOMIC DNA]</scope>
</reference>
<evidence type="ECO:0000313" key="1">
    <source>
        <dbReference type="EMBL" id="KFM81298.1"/>
    </source>
</evidence>
<protein>
    <submittedName>
        <fullName evidence="1">Uncharacterized protein</fullName>
    </submittedName>
</protein>
<dbReference type="Proteomes" id="UP000054359">
    <property type="component" value="Unassembled WGS sequence"/>
</dbReference>
<keyword evidence="2" id="KW-1185">Reference proteome</keyword>
<name>A0A087UVA9_STEMI</name>
<proteinExistence type="predicted"/>
<accession>A0A087UVA9</accession>
<gene>
    <name evidence="1" type="ORF">X975_05556</name>
</gene>
<dbReference type="OrthoDB" id="6493172at2759"/>
<dbReference type="AlphaFoldDB" id="A0A087UVA9"/>
<organism evidence="1 2">
    <name type="scientific">Stegodyphus mimosarum</name>
    <name type="common">African social velvet spider</name>
    <dbReference type="NCBI Taxonomy" id="407821"/>
    <lineage>
        <taxon>Eukaryota</taxon>
        <taxon>Metazoa</taxon>
        <taxon>Ecdysozoa</taxon>
        <taxon>Arthropoda</taxon>
        <taxon>Chelicerata</taxon>
        <taxon>Arachnida</taxon>
        <taxon>Araneae</taxon>
        <taxon>Araneomorphae</taxon>
        <taxon>Entelegynae</taxon>
        <taxon>Eresoidea</taxon>
        <taxon>Eresidae</taxon>
        <taxon>Stegodyphus</taxon>
    </lineage>
</organism>
<dbReference type="EMBL" id="KK121827">
    <property type="protein sequence ID" value="KFM81298.1"/>
    <property type="molecule type" value="Genomic_DNA"/>
</dbReference>
<evidence type="ECO:0000313" key="2">
    <source>
        <dbReference type="Proteomes" id="UP000054359"/>
    </source>
</evidence>